<gene>
    <name evidence="7" type="ORF">V6N11_083366</name>
</gene>
<keyword evidence="2" id="KW-0805">Transcription regulation</keyword>
<keyword evidence="8" id="KW-1185">Reference proteome</keyword>
<evidence type="ECO:0000256" key="3">
    <source>
        <dbReference type="ARBA" id="ARBA00023125"/>
    </source>
</evidence>
<protein>
    <recommendedName>
        <fullName evidence="6">TF-B3 domain-containing protein</fullName>
    </recommendedName>
</protein>
<dbReference type="EMBL" id="JBBPBN010000036">
    <property type="protein sequence ID" value="KAK9001586.1"/>
    <property type="molecule type" value="Genomic_DNA"/>
</dbReference>
<evidence type="ECO:0000313" key="8">
    <source>
        <dbReference type="Proteomes" id="UP001396334"/>
    </source>
</evidence>
<name>A0ABR2QLQ6_9ROSI</name>
<organism evidence="7 8">
    <name type="scientific">Hibiscus sabdariffa</name>
    <name type="common">roselle</name>
    <dbReference type="NCBI Taxonomy" id="183260"/>
    <lineage>
        <taxon>Eukaryota</taxon>
        <taxon>Viridiplantae</taxon>
        <taxon>Streptophyta</taxon>
        <taxon>Embryophyta</taxon>
        <taxon>Tracheophyta</taxon>
        <taxon>Spermatophyta</taxon>
        <taxon>Magnoliopsida</taxon>
        <taxon>eudicotyledons</taxon>
        <taxon>Gunneridae</taxon>
        <taxon>Pentapetalae</taxon>
        <taxon>rosids</taxon>
        <taxon>malvids</taxon>
        <taxon>Malvales</taxon>
        <taxon>Malvaceae</taxon>
        <taxon>Malvoideae</taxon>
        <taxon>Hibiscus</taxon>
    </lineage>
</organism>
<evidence type="ECO:0000256" key="2">
    <source>
        <dbReference type="ARBA" id="ARBA00023015"/>
    </source>
</evidence>
<dbReference type="CDD" id="cd10017">
    <property type="entry name" value="B3_DNA"/>
    <property type="match status" value="1"/>
</dbReference>
<dbReference type="Gene3D" id="2.40.330.10">
    <property type="entry name" value="DNA-binding pseudobarrel domain"/>
    <property type="match status" value="1"/>
</dbReference>
<evidence type="ECO:0000256" key="5">
    <source>
        <dbReference type="ARBA" id="ARBA00023242"/>
    </source>
</evidence>
<dbReference type="InterPro" id="IPR015300">
    <property type="entry name" value="DNA-bd_pseudobarrel_sf"/>
</dbReference>
<keyword evidence="4" id="KW-0804">Transcription</keyword>
<keyword evidence="3" id="KW-0238">DNA-binding</keyword>
<sequence>MMFSKLLTATDIKKRLAIPAKILPSLPAFNGSHAIKIHLMYGTRMWPIICTVRKKGYKKPVFSGGLWRDFVIGNKLNVGDRISMYKVQDSHYRVDVEKEKPAASNQHGALPSPALSFNHGVNQIQTPVTRRRELCNQRKQAPDAPIKQEGAIMELANAATHTFVDHVIAKPSIRIFGANMTDEKAHFNIEKKPFGITNATKGGAMGYGTSDATGEACCKIITDQKLSLDLVLPQPTPYAAGSEVRFEFGAASTMARTGHLNFWRSLFGRKISSWNEFIYMLSTFQSSGLSRDRLQWVGSSEGFYSTKAMKSLLNSNPTSAVNWKQVVWIGLAPPKVEAFVWLILHDRSPVKVELLKRGVSSLVDELCPLCNRDRETVEHLFFTCAVSWQIWSLIAKIWGVSLVLHRDPLKFMLG</sequence>
<proteinExistence type="predicted"/>
<comment type="subcellular location">
    <subcellularLocation>
        <location evidence="1">Nucleus</location>
    </subcellularLocation>
</comment>
<evidence type="ECO:0000313" key="7">
    <source>
        <dbReference type="EMBL" id="KAK9001586.1"/>
    </source>
</evidence>
<dbReference type="PROSITE" id="PS50863">
    <property type="entry name" value="B3"/>
    <property type="match status" value="1"/>
</dbReference>
<evidence type="ECO:0000259" key="6">
    <source>
        <dbReference type="PROSITE" id="PS50863"/>
    </source>
</evidence>
<dbReference type="InterPro" id="IPR003340">
    <property type="entry name" value="B3_DNA-bd"/>
</dbReference>
<dbReference type="InterPro" id="IPR026960">
    <property type="entry name" value="RVT-Znf"/>
</dbReference>
<reference evidence="7 8" key="1">
    <citation type="journal article" date="2024" name="G3 (Bethesda)">
        <title>Genome assembly of Hibiscus sabdariffa L. provides insights into metabolisms of medicinal natural products.</title>
        <authorList>
            <person name="Kim T."/>
        </authorList>
    </citation>
    <scope>NUCLEOTIDE SEQUENCE [LARGE SCALE GENOMIC DNA]</scope>
    <source>
        <strain evidence="7">TK-2024</strain>
        <tissue evidence="7">Old leaves</tissue>
    </source>
</reference>
<accession>A0ABR2QLQ6</accession>
<keyword evidence="5" id="KW-0539">Nucleus</keyword>
<dbReference type="Proteomes" id="UP001396334">
    <property type="component" value="Unassembled WGS sequence"/>
</dbReference>
<dbReference type="SUPFAM" id="SSF101936">
    <property type="entry name" value="DNA-binding pseudobarrel domain"/>
    <property type="match status" value="1"/>
</dbReference>
<evidence type="ECO:0000256" key="4">
    <source>
        <dbReference type="ARBA" id="ARBA00023163"/>
    </source>
</evidence>
<comment type="caution">
    <text evidence="7">The sequence shown here is derived from an EMBL/GenBank/DDBJ whole genome shotgun (WGS) entry which is preliminary data.</text>
</comment>
<evidence type="ECO:0000256" key="1">
    <source>
        <dbReference type="ARBA" id="ARBA00004123"/>
    </source>
</evidence>
<dbReference type="Pfam" id="PF13966">
    <property type="entry name" value="zf-RVT"/>
    <property type="match status" value="1"/>
</dbReference>
<feature type="domain" description="TF-B3" evidence="6">
    <location>
        <begin position="1"/>
        <end position="100"/>
    </location>
</feature>